<dbReference type="Proteomes" id="UP000570493">
    <property type="component" value="Unassembled WGS sequence"/>
</dbReference>
<protein>
    <submittedName>
        <fullName evidence="1">Uncharacterized protein</fullName>
    </submittedName>
</protein>
<comment type="caution">
    <text evidence="1">The sequence shown here is derived from an EMBL/GenBank/DDBJ whole genome shotgun (WGS) entry which is preliminary data.</text>
</comment>
<reference evidence="1" key="1">
    <citation type="submission" date="2020-04" db="EMBL/GenBank/DDBJ databases">
        <title>Genome Sequencing for Pseudoaltermonas arctica.</title>
        <authorList>
            <person name="Elkins N.S."/>
        </authorList>
    </citation>
    <scope>NUCLEOTIDE SEQUENCE [LARGE SCALE GENOMIC DNA]</scope>
    <source>
        <strain evidence="1">NEC-BIFX-2020_0012</strain>
    </source>
</reference>
<keyword evidence="2" id="KW-1185">Reference proteome</keyword>
<name>A0A7Y0HCX8_9GAMM</name>
<gene>
    <name evidence="1" type="ORF">HHO47_06860</name>
</gene>
<sequence>MPEEKSQYEKILKRQARRLANFTECKLNQAQRTIAIDFYGYKSLKDLKLSLENGLATPDTTKLLEFDKSTECLISLQRSWERINTAFDEVDYLTSFDRTEVIASILNVQPEEFKNLINPE</sequence>
<dbReference type="AlphaFoldDB" id="A0A7Y0HCX8"/>
<accession>A0A7Y0HCX8</accession>
<evidence type="ECO:0000313" key="1">
    <source>
        <dbReference type="EMBL" id="NMM40569.1"/>
    </source>
</evidence>
<evidence type="ECO:0000313" key="2">
    <source>
        <dbReference type="Proteomes" id="UP000570493"/>
    </source>
</evidence>
<dbReference type="RefSeq" id="WP_169019621.1">
    <property type="nucleotide sequence ID" value="NZ_JABBMT010000007.1"/>
</dbReference>
<organism evidence="1 2">
    <name type="scientific">Pseudoalteromonas arctica</name>
    <dbReference type="NCBI Taxonomy" id="394751"/>
    <lineage>
        <taxon>Bacteria</taxon>
        <taxon>Pseudomonadati</taxon>
        <taxon>Pseudomonadota</taxon>
        <taxon>Gammaproteobacteria</taxon>
        <taxon>Alteromonadales</taxon>
        <taxon>Pseudoalteromonadaceae</taxon>
        <taxon>Pseudoalteromonas</taxon>
    </lineage>
</organism>
<proteinExistence type="predicted"/>
<dbReference type="EMBL" id="JABBMT010000007">
    <property type="protein sequence ID" value="NMM40569.1"/>
    <property type="molecule type" value="Genomic_DNA"/>
</dbReference>